<dbReference type="InterPro" id="IPR023214">
    <property type="entry name" value="HAD_sf"/>
</dbReference>
<name>A0A4R1RB73_HYDET</name>
<dbReference type="InterPro" id="IPR036412">
    <property type="entry name" value="HAD-like_sf"/>
</dbReference>
<accession>A0A4R1RB73</accession>
<evidence type="ECO:0000313" key="2">
    <source>
        <dbReference type="Proteomes" id="UP000295008"/>
    </source>
</evidence>
<dbReference type="SUPFAM" id="SSF56784">
    <property type="entry name" value="HAD-like"/>
    <property type="match status" value="1"/>
</dbReference>
<comment type="caution">
    <text evidence="1">The sequence shown here is derived from an EMBL/GenBank/DDBJ whole genome shotgun (WGS) entry which is preliminary data.</text>
</comment>
<reference evidence="1 2" key="1">
    <citation type="submission" date="2019-03" db="EMBL/GenBank/DDBJ databases">
        <title>Genomic Encyclopedia of Type Strains, Phase IV (KMG-IV): sequencing the most valuable type-strain genomes for metagenomic binning, comparative biology and taxonomic classification.</title>
        <authorList>
            <person name="Goeker M."/>
        </authorList>
    </citation>
    <scope>NUCLEOTIDE SEQUENCE [LARGE SCALE GENOMIC DNA]</scope>
    <source>
        <strain evidence="1 2">LX-B</strain>
    </source>
</reference>
<protein>
    <submittedName>
        <fullName evidence="1">Putative hydrolase of the HAD superfamily</fullName>
    </submittedName>
</protein>
<dbReference type="Pfam" id="PF00702">
    <property type="entry name" value="Hydrolase"/>
    <property type="match status" value="1"/>
</dbReference>
<evidence type="ECO:0000313" key="1">
    <source>
        <dbReference type="EMBL" id="TCL62986.1"/>
    </source>
</evidence>
<dbReference type="InterPro" id="IPR006439">
    <property type="entry name" value="HAD-SF_hydro_IA"/>
</dbReference>
<dbReference type="NCBIfam" id="TIGR01509">
    <property type="entry name" value="HAD-SF-IA-v3"/>
    <property type="match status" value="1"/>
</dbReference>
<dbReference type="OrthoDB" id="9802350at2"/>
<dbReference type="PANTHER" id="PTHR43611:SF3">
    <property type="entry name" value="FLAVIN MONONUCLEOTIDE HYDROLASE 1, CHLOROPLATIC"/>
    <property type="match status" value="1"/>
</dbReference>
<dbReference type="GO" id="GO:0016787">
    <property type="term" value="F:hydrolase activity"/>
    <property type="evidence" value="ECO:0007669"/>
    <property type="project" value="UniProtKB-KW"/>
</dbReference>
<dbReference type="AlphaFoldDB" id="A0A4R1RB73"/>
<sequence>MGVVFLDGDDTNELLVPYVRGLNPTLDPEQIRQVYLQASLGEISARRFWQEVGFPVSEAHPDLEKNYLDNHLRLDPEFPEIAARLAGAYRLALLSNDVAEWSDYLCRKHRLNGFFGAKIISGVVGIRKPEPRIYKKLLATIRATPGDCVFIDDRLPNLRSAAHLGMKTIHFRRGPFDCYGEFYPDASITRFPELPPVIEVLSGANE</sequence>
<keyword evidence="2" id="KW-1185">Reference proteome</keyword>
<dbReference type="RefSeq" id="WP_132015454.1">
    <property type="nucleotide sequence ID" value="NZ_SLUN01000022.1"/>
</dbReference>
<dbReference type="EMBL" id="SLUN01000022">
    <property type="protein sequence ID" value="TCL62986.1"/>
    <property type="molecule type" value="Genomic_DNA"/>
</dbReference>
<keyword evidence="1" id="KW-0378">Hydrolase</keyword>
<organism evidence="1 2">
    <name type="scientific">Hydrogenispora ethanolica</name>
    <dbReference type="NCBI Taxonomy" id="1082276"/>
    <lineage>
        <taxon>Bacteria</taxon>
        <taxon>Bacillati</taxon>
        <taxon>Bacillota</taxon>
        <taxon>Hydrogenispora</taxon>
    </lineage>
</organism>
<dbReference type="PANTHER" id="PTHR43611">
    <property type="entry name" value="ALPHA-D-GLUCOSE 1-PHOSPHATE PHOSPHATASE"/>
    <property type="match status" value="1"/>
</dbReference>
<gene>
    <name evidence="1" type="ORF">EDC14_102240</name>
</gene>
<proteinExistence type="predicted"/>
<dbReference type="Proteomes" id="UP000295008">
    <property type="component" value="Unassembled WGS sequence"/>
</dbReference>
<dbReference type="PRINTS" id="PR00413">
    <property type="entry name" value="HADHALOGNASE"/>
</dbReference>
<dbReference type="Gene3D" id="3.40.50.1000">
    <property type="entry name" value="HAD superfamily/HAD-like"/>
    <property type="match status" value="1"/>
</dbReference>